<keyword evidence="8" id="KW-1185">Reference proteome</keyword>
<reference evidence="7 8" key="1">
    <citation type="submission" date="2016-11" db="EMBL/GenBank/DDBJ databases">
        <authorList>
            <person name="Jaros S."/>
            <person name="Januszkiewicz K."/>
            <person name="Wedrychowicz H."/>
        </authorList>
    </citation>
    <scope>NUCLEOTIDE SEQUENCE [LARGE SCALE GENOMIC DNA]</scope>
    <source>
        <strain evidence="7 8">DSM 15970</strain>
    </source>
</reference>
<feature type="transmembrane region" description="Helical" evidence="6">
    <location>
        <begin position="102"/>
        <end position="134"/>
    </location>
</feature>
<dbReference type="EMBL" id="FQYT01000002">
    <property type="protein sequence ID" value="SHI32573.1"/>
    <property type="molecule type" value="Genomic_DNA"/>
</dbReference>
<sequence>MSKINKAIYEIHEMDEMADKNTNINRIHPLVKLILTVVYITCVVSFDKYDIFGLLPMLLYPLIIFNLAEISIKSCFKKLRVVLPLVCFVGLFNPLFDHTPLLHIGGVVITGGVISMLTLVIKGIYTLVATYLLVATTGIEKICYALRLLHIPGIIVTQILLVYRYITLLMGEANAVIEAYSMRAPNQKGVKYKIWGSLIGQLLLRSIDRAENIFDSMLLRGFNGEFYYSDRRRCTQTDYIYLFLWLGIIVGLRIVNIAGIIAVLL</sequence>
<organism evidence="7 8">
    <name type="scientific">Parasporobacterium paucivorans DSM 15970</name>
    <dbReference type="NCBI Taxonomy" id="1122934"/>
    <lineage>
        <taxon>Bacteria</taxon>
        <taxon>Bacillati</taxon>
        <taxon>Bacillota</taxon>
        <taxon>Clostridia</taxon>
        <taxon>Lachnospirales</taxon>
        <taxon>Lachnospiraceae</taxon>
        <taxon>Parasporobacterium</taxon>
    </lineage>
</organism>
<dbReference type="RefSeq" id="WP_073992399.1">
    <property type="nucleotide sequence ID" value="NZ_FQYT01000002.1"/>
</dbReference>
<evidence type="ECO:0000313" key="8">
    <source>
        <dbReference type="Proteomes" id="UP000184342"/>
    </source>
</evidence>
<dbReference type="AlphaFoldDB" id="A0A1M6A8Y3"/>
<evidence type="ECO:0000256" key="1">
    <source>
        <dbReference type="ARBA" id="ARBA00004651"/>
    </source>
</evidence>
<dbReference type="NCBIfam" id="TIGR02454">
    <property type="entry name" value="ECF_T_CbiQ"/>
    <property type="match status" value="1"/>
</dbReference>
<dbReference type="PANTHER" id="PTHR34857">
    <property type="entry name" value="SLL0384 PROTEIN"/>
    <property type="match status" value="1"/>
</dbReference>
<dbReference type="Proteomes" id="UP000184342">
    <property type="component" value="Unassembled WGS sequence"/>
</dbReference>
<evidence type="ECO:0000313" key="7">
    <source>
        <dbReference type="EMBL" id="SHI32573.1"/>
    </source>
</evidence>
<evidence type="ECO:0000256" key="4">
    <source>
        <dbReference type="ARBA" id="ARBA00022989"/>
    </source>
</evidence>
<dbReference type="CDD" id="cd16914">
    <property type="entry name" value="EcfT"/>
    <property type="match status" value="1"/>
</dbReference>
<gene>
    <name evidence="7" type="ORF">SAMN02745691_00093</name>
</gene>
<evidence type="ECO:0000256" key="6">
    <source>
        <dbReference type="SAM" id="Phobius"/>
    </source>
</evidence>
<dbReference type="GO" id="GO:0006824">
    <property type="term" value="P:cobalt ion transport"/>
    <property type="evidence" value="ECO:0007669"/>
    <property type="project" value="InterPro"/>
</dbReference>
<protein>
    <submittedName>
        <fullName evidence="7">Cobalt/nickel transport system permease protein</fullName>
    </submittedName>
</protein>
<accession>A0A1M6A8Y3</accession>
<evidence type="ECO:0000256" key="2">
    <source>
        <dbReference type="ARBA" id="ARBA00022475"/>
    </source>
</evidence>
<feature type="transmembrane region" description="Helical" evidence="6">
    <location>
        <begin position="239"/>
        <end position="264"/>
    </location>
</feature>
<keyword evidence="2" id="KW-1003">Cell membrane</keyword>
<dbReference type="Pfam" id="PF02361">
    <property type="entry name" value="CbiQ"/>
    <property type="match status" value="1"/>
</dbReference>
<keyword evidence="4 6" id="KW-1133">Transmembrane helix</keyword>
<keyword evidence="5 6" id="KW-0472">Membrane</keyword>
<dbReference type="InterPro" id="IPR012809">
    <property type="entry name" value="ECF_CbiQ"/>
</dbReference>
<dbReference type="PANTHER" id="PTHR34857:SF2">
    <property type="entry name" value="SLL0384 PROTEIN"/>
    <property type="match status" value="1"/>
</dbReference>
<feature type="transmembrane region" description="Helical" evidence="6">
    <location>
        <begin position="52"/>
        <end position="72"/>
    </location>
</feature>
<feature type="transmembrane region" description="Helical" evidence="6">
    <location>
        <begin position="30"/>
        <end position="46"/>
    </location>
</feature>
<dbReference type="STRING" id="1122934.SAMN02745691_00093"/>
<feature type="transmembrane region" description="Helical" evidence="6">
    <location>
        <begin position="79"/>
        <end position="96"/>
    </location>
</feature>
<dbReference type="InterPro" id="IPR003339">
    <property type="entry name" value="ABC/ECF_trnsptr_transmembrane"/>
</dbReference>
<evidence type="ECO:0000256" key="3">
    <source>
        <dbReference type="ARBA" id="ARBA00022692"/>
    </source>
</evidence>
<keyword evidence="3 6" id="KW-0812">Transmembrane</keyword>
<dbReference type="GO" id="GO:0043190">
    <property type="term" value="C:ATP-binding cassette (ABC) transporter complex"/>
    <property type="evidence" value="ECO:0007669"/>
    <property type="project" value="InterPro"/>
</dbReference>
<proteinExistence type="predicted"/>
<evidence type="ECO:0000256" key="5">
    <source>
        <dbReference type="ARBA" id="ARBA00023136"/>
    </source>
</evidence>
<dbReference type="OrthoDB" id="8585740at2"/>
<comment type="subcellular location">
    <subcellularLocation>
        <location evidence="1">Cell membrane</location>
        <topology evidence="1">Multi-pass membrane protein</topology>
    </subcellularLocation>
</comment>
<name>A0A1M6A8Y3_9FIRM</name>
<dbReference type="InterPro" id="IPR051611">
    <property type="entry name" value="ECF_transporter_component"/>
</dbReference>